<accession>A0A1B2I189</accession>
<dbReference type="SMART" id="SM00671">
    <property type="entry name" value="SEL1"/>
    <property type="match status" value="3"/>
</dbReference>
<evidence type="ECO:0000313" key="2">
    <source>
        <dbReference type="Proteomes" id="UP000093044"/>
    </source>
</evidence>
<dbReference type="Pfam" id="PF08238">
    <property type="entry name" value="Sel1"/>
    <property type="match status" value="3"/>
</dbReference>
<dbReference type="InterPro" id="IPR011990">
    <property type="entry name" value="TPR-like_helical_dom_sf"/>
</dbReference>
<evidence type="ECO:0008006" key="3">
    <source>
        <dbReference type="Google" id="ProtNLM"/>
    </source>
</evidence>
<dbReference type="KEGG" id="cpor:BED41_00660"/>
<name>A0A1B2I189_9BACT</name>
<dbReference type="Gene3D" id="1.25.40.10">
    <property type="entry name" value="Tetratricopeptide repeat domain"/>
    <property type="match status" value="1"/>
</dbReference>
<dbReference type="InterPro" id="IPR052945">
    <property type="entry name" value="Mitotic_Regulator"/>
</dbReference>
<dbReference type="PANTHER" id="PTHR43628:SF1">
    <property type="entry name" value="CHITIN SYNTHASE REGULATORY FACTOR 2-RELATED"/>
    <property type="match status" value="1"/>
</dbReference>
<dbReference type="PROSITE" id="PS50096">
    <property type="entry name" value="IQ"/>
    <property type="match status" value="1"/>
</dbReference>
<dbReference type="PANTHER" id="PTHR43628">
    <property type="entry name" value="ACTIVATOR OF C KINASE PROTEIN 1-RELATED"/>
    <property type="match status" value="1"/>
</dbReference>
<gene>
    <name evidence="1" type="ORF">BED41_00660</name>
</gene>
<organism evidence="1 2">
    <name type="scientific">Cloacibacillus porcorum</name>
    <dbReference type="NCBI Taxonomy" id="1197717"/>
    <lineage>
        <taxon>Bacteria</taxon>
        <taxon>Thermotogati</taxon>
        <taxon>Synergistota</taxon>
        <taxon>Synergistia</taxon>
        <taxon>Synergistales</taxon>
        <taxon>Synergistaceae</taxon>
        <taxon>Cloacibacillus</taxon>
    </lineage>
</organism>
<protein>
    <recommendedName>
        <fullName evidence="3">Sel1 repeat family protein</fullName>
    </recommendedName>
</protein>
<dbReference type="SUPFAM" id="SSF81901">
    <property type="entry name" value="HCP-like"/>
    <property type="match status" value="1"/>
</dbReference>
<evidence type="ECO:0000313" key="1">
    <source>
        <dbReference type="EMBL" id="ANZ43741.1"/>
    </source>
</evidence>
<dbReference type="Proteomes" id="UP000093044">
    <property type="component" value="Chromosome"/>
</dbReference>
<sequence length="319" mass="35014">MAAAVLLCAPAAWAAAAPGERGISADAGFEAPEESPEYGRAKELLQIAVMHGRDDREKIKEALFWLESGTAKNCPHAMALLGSYYLDGGFTERSRREAERDPEKGMALLRRAAAMDTPAAHIVLGRIYFNGGCGVARDAEAGLAHFDRAIAAGSRRAACIIAQSYERGYWLGQDYRRAREYYEKARALGEEGLDDRIYNLEHLPDYFWGSHLFVKACAKEEVRPDVRYVGRSLRLSGLVASVRKESGGVTVILNLYENPAVREAECRFAPQEVARLAGCEEGDSLAVQGKVIGFAGGANNADGARVLMEDCWPVRDYYR</sequence>
<dbReference type="EMBL" id="CP016757">
    <property type="protein sequence ID" value="ANZ43741.1"/>
    <property type="molecule type" value="Genomic_DNA"/>
</dbReference>
<dbReference type="AlphaFoldDB" id="A0A1B2I189"/>
<dbReference type="STRING" id="1197717.BED41_00660"/>
<reference evidence="1" key="1">
    <citation type="submission" date="2016-08" db="EMBL/GenBank/DDBJ databases">
        <title>Complete genome of Cloacibacillus porcorum.</title>
        <authorList>
            <person name="Looft T."/>
            <person name="Bayles D.O."/>
            <person name="Alt D.P."/>
        </authorList>
    </citation>
    <scope>NUCLEOTIDE SEQUENCE [LARGE SCALE GENOMIC DNA]</scope>
    <source>
        <strain evidence="1">CL-84</strain>
    </source>
</reference>
<proteinExistence type="predicted"/>
<dbReference type="InterPro" id="IPR006597">
    <property type="entry name" value="Sel1-like"/>
</dbReference>
<keyword evidence="2" id="KW-1185">Reference proteome</keyword>